<name>A0ABS7HHL2_9MICO</name>
<dbReference type="Proteomes" id="UP001196843">
    <property type="component" value="Unassembled WGS sequence"/>
</dbReference>
<dbReference type="EMBL" id="JAEUAW010000001">
    <property type="protein sequence ID" value="MBW9092401.1"/>
    <property type="molecule type" value="Genomic_DNA"/>
</dbReference>
<accession>A0ABS7HHL2</accession>
<dbReference type="RefSeq" id="WP_220299137.1">
    <property type="nucleotide sequence ID" value="NZ_JAEUAW010000001.1"/>
</dbReference>
<evidence type="ECO:0000313" key="2">
    <source>
        <dbReference type="Proteomes" id="UP001196843"/>
    </source>
</evidence>
<evidence type="ECO:0000313" key="1">
    <source>
        <dbReference type="EMBL" id="MBW9092401.1"/>
    </source>
</evidence>
<proteinExistence type="predicted"/>
<reference evidence="1 2" key="1">
    <citation type="journal article" date="2021" name="MBio">
        <title>Poor Competitiveness of Bradyrhizobium in Pigeon Pea Root Colonization in Indian Soils.</title>
        <authorList>
            <person name="Chalasani D."/>
            <person name="Basu A."/>
            <person name="Pullabhotla S.V.S.R.N."/>
            <person name="Jorrin B."/>
            <person name="Neal A.L."/>
            <person name="Poole P.S."/>
            <person name="Podile A.R."/>
            <person name="Tkacz A."/>
        </authorList>
    </citation>
    <scope>NUCLEOTIDE SEQUENCE [LARGE SCALE GENOMIC DNA]</scope>
    <source>
        <strain evidence="1 2">HU14</strain>
    </source>
</reference>
<comment type="caution">
    <text evidence="1">The sequence shown here is derived from an EMBL/GenBank/DDBJ whole genome shotgun (WGS) entry which is preliminary data.</text>
</comment>
<organism evidence="1 2">
    <name type="scientific">Microbacterium jejuense</name>
    <dbReference type="NCBI Taxonomy" id="1263637"/>
    <lineage>
        <taxon>Bacteria</taxon>
        <taxon>Bacillati</taxon>
        <taxon>Actinomycetota</taxon>
        <taxon>Actinomycetes</taxon>
        <taxon>Micrococcales</taxon>
        <taxon>Microbacteriaceae</taxon>
        <taxon>Microbacterium</taxon>
    </lineage>
</organism>
<sequence>MSTTCVLADHACSRRQRHACSTRTCVVGGEWRAHACGEASVLHRTRDFPLWGEVSTDARMALIAGGAGCQCSGMPRHVSIEQAKAVVLTRERLDRERWKDREIAAALADGTLLRLQRNRYVLDADWADLWPESRHRVEVAAVCGEMGDGGGVIARESAAVIWDLPLYRHTPGAVHVVAPRGQHSHSRVGLQRHTEALPEADTTVRGDIRVTTLERTVLDVARTLPLEAAVAAADAALRQIAFIGGQYDIDAAEAWREGMRARAARATGSRGVRQAIAVIEFADGRAESPIESVGRVQLWRLGFVRVRLQVPVAGPNGKDLHVDLEIEDVESFLEIDGRSKYEDEALRSGRTIEQVVLDEKRREDWIRGTTQKRVVRAEEAHVATADALRRRLAAFGIRSPR</sequence>
<protein>
    <recommendedName>
        <fullName evidence="3">Transcriptional regulator, AbiEi antitoxin, Type IV TA system</fullName>
    </recommendedName>
</protein>
<keyword evidence="2" id="KW-1185">Reference proteome</keyword>
<gene>
    <name evidence="1" type="ORF">JNB62_01755</name>
</gene>
<evidence type="ECO:0008006" key="3">
    <source>
        <dbReference type="Google" id="ProtNLM"/>
    </source>
</evidence>